<dbReference type="Proteomes" id="UP001292094">
    <property type="component" value="Unassembled WGS sequence"/>
</dbReference>
<keyword evidence="4" id="KW-0540">Nuclease</keyword>
<dbReference type="GO" id="GO:0005634">
    <property type="term" value="C:nucleus"/>
    <property type="evidence" value="ECO:0007669"/>
    <property type="project" value="UniProtKB-SubCell"/>
</dbReference>
<comment type="similarity">
    <text evidence="3">Belongs to the HARBI1 family.</text>
</comment>
<dbReference type="InterPro" id="IPR045249">
    <property type="entry name" value="HARBI1-like"/>
</dbReference>
<evidence type="ECO:0000313" key="9">
    <source>
        <dbReference type="EMBL" id="KAK4320925.1"/>
    </source>
</evidence>
<evidence type="ECO:0000256" key="4">
    <source>
        <dbReference type="ARBA" id="ARBA00022722"/>
    </source>
</evidence>
<dbReference type="PANTHER" id="PTHR22930:SF269">
    <property type="entry name" value="NUCLEASE HARBI1-LIKE PROTEIN"/>
    <property type="match status" value="1"/>
</dbReference>
<evidence type="ECO:0000259" key="8">
    <source>
        <dbReference type="Pfam" id="PF13359"/>
    </source>
</evidence>
<keyword evidence="7" id="KW-0539">Nucleus</keyword>
<accession>A0AAE1Q606</accession>
<evidence type="ECO:0000256" key="7">
    <source>
        <dbReference type="ARBA" id="ARBA00023242"/>
    </source>
</evidence>
<proteinExistence type="inferred from homology"/>
<organism evidence="9 10">
    <name type="scientific">Petrolisthes manimaculis</name>
    <dbReference type="NCBI Taxonomy" id="1843537"/>
    <lineage>
        <taxon>Eukaryota</taxon>
        <taxon>Metazoa</taxon>
        <taxon>Ecdysozoa</taxon>
        <taxon>Arthropoda</taxon>
        <taxon>Crustacea</taxon>
        <taxon>Multicrustacea</taxon>
        <taxon>Malacostraca</taxon>
        <taxon>Eumalacostraca</taxon>
        <taxon>Eucarida</taxon>
        <taxon>Decapoda</taxon>
        <taxon>Pleocyemata</taxon>
        <taxon>Anomura</taxon>
        <taxon>Galatheoidea</taxon>
        <taxon>Porcellanidae</taxon>
        <taxon>Petrolisthes</taxon>
    </lineage>
</organism>
<name>A0AAE1Q606_9EUCA</name>
<feature type="domain" description="DDE Tnp4" evidence="8">
    <location>
        <begin position="1"/>
        <end position="137"/>
    </location>
</feature>
<dbReference type="AlphaFoldDB" id="A0AAE1Q606"/>
<protein>
    <recommendedName>
        <fullName evidence="8">DDE Tnp4 domain-containing protein</fullName>
    </recommendedName>
</protein>
<dbReference type="GO" id="GO:0046872">
    <property type="term" value="F:metal ion binding"/>
    <property type="evidence" value="ECO:0007669"/>
    <property type="project" value="UniProtKB-KW"/>
</dbReference>
<evidence type="ECO:0000256" key="1">
    <source>
        <dbReference type="ARBA" id="ARBA00001968"/>
    </source>
</evidence>
<evidence type="ECO:0000313" key="10">
    <source>
        <dbReference type="Proteomes" id="UP001292094"/>
    </source>
</evidence>
<reference evidence="9" key="1">
    <citation type="submission" date="2023-11" db="EMBL/GenBank/DDBJ databases">
        <title>Genome assemblies of two species of porcelain crab, Petrolisthes cinctipes and Petrolisthes manimaculis (Anomura: Porcellanidae).</title>
        <authorList>
            <person name="Angst P."/>
        </authorList>
    </citation>
    <scope>NUCLEOTIDE SEQUENCE</scope>
    <source>
        <strain evidence="9">PB745_02</strain>
        <tissue evidence="9">Gill</tissue>
    </source>
</reference>
<evidence type="ECO:0000256" key="6">
    <source>
        <dbReference type="ARBA" id="ARBA00022801"/>
    </source>
</evidence>
<evidence type="ECO:0000256" key="5">
    <source>
        <dbReference type="ARBA" id="ARBA00022723"/>
    </source>
</evidence>
<evidence type="ECO:0000256" key="3">
    <source>
        <dbReference type="ARBA" id="ARBA00006958"/>
    </source>
</evidence>
<keyword evidence="6" id="KW-0378">Hydrolase</keyword>
<keyword evidence="10" id="KW-1185">Reference proteome</keyword>
<comment type="caution">
    <text evidence="9">The sequence shown here is derived from an EMBL/GenBank/DDBJ whole genome shotgun (WGS) entry which is preliminary data.</text>
</comment>
<dbReference type="Pfam" id="PF13359">
    <property type="entry name" value="DDE_Tnp_4"/>
    <property type="match status" value="1"/>
</dbReference>
<gene>
    <name evidence="9" type="ORF">Pmani_008242</name>
</gene>
<comment type="cofactor">
    <cofactor evidence="1">
        <name>a divalent metal cation</name>
        <dbReference type="ChEBI" id="CHEBI:60240"/>
    </cofactor>
</comment>
<dbReference type="PANTHER" id="PTHR22930">
    <property type="match status" value="1"/>
</dbReference>
<dbReference type="GO" id="GO:0016787">
    <property type="term" value="F:hydrolase activity"/>
    <property type="evidence" value="ECO:0007669"/>
    <property type="project" value="UniProtKB-KW"/>
</dbReference>
<dbReference type="InterPro" id="IPR027806">
    <property type="entry name" value="HARBI1_dom"/>
</dbReference>
<keyword evidence="5" id="KW-0479">Metal-binding</keyword>
<evidence type="ECO:0000256" key="2">
    <source>
        <dbReference type="ARBA" id="ARBA00004123"/>
    </source>
</evidence>
<comment type="subcellular location">
    <subcellularLocation>
        <location evidence="2">Nucleus</location>
    </subcellularLocation>
</comment>
<dbReference type="EMBL" id="JAWZYT010000629">
    <property type="protein sequence ID" value="KAK4320925.1"/>
    <property type="molecule type" value="Genomic_DNA"/>
</dbReference>
<sequence>MMALVDASYKFMYVDVGAIGRSSDGGVWDKCTLKEGIETKLLNIPEPEEIPFTRKKIPYTIVGDDAFPLKTYLMKPFPGRDQTAEKRIFNYRLSRARRTSENAFGILAARFQVFKNPIRTSPTNVKDISFAAVALHNFLREHSKDTYSPPELIDREDEANGRMHQGQWHQHQHHAFEGLHAMGRGHSNDAKNIRASLCDYFNNEGRVAWQDQMALLH</sequence>
<dbReference type="GO" id="GO:0004518">
    <property type="term" value="F:nuclease activity"/>
    <property type="evidence" value="ECO:0007669"/>
    <property type="project" value="UniProtKB-KW"/>
</dbReference>